<keyword evidence="3" id="KW-0274">FAD</keyword>
<dbReference type="Pfam" id="PF21274">
    <property type="entry name" value="Rng_hyd_C"/>
    <property type="match status" value="1"/>
</dbReference>
<accession>A0ABU8NB60</accession>
<evidence type="ECO:0000256" key="1">
    <source>
        <dbReference type="ARBA" id="ARBA00001974"/>
    </source>
</evidence>
<dbReference type="RefSeq" id="WP_337717387.1">
    <property type="nucleotide sequence ID" value="NZ_JBBEGL010000007.1"/>
</dbReference>
<evidence type="ECO:0000256" key="2">
    <source>
        <dbReference type="ARBA" id="ARBA00022630"/>
    </source>
</evidence>
<dbReference type="PANTHER" id="PTHR43004:SF19">
    <property type="entry name" value="BINDING MONOOXYGENASE, PUTATIVE (JCVI)-RELATED"/>
    <property type="match status" value="1"/>
</dbReference>
<dbReference type="SUPFAM" id="SSF51905">
    <property type="entry name" value="FAD/NAD(P)-binding domain"/>
    <property type="match status" value="1"/>
</dbReference>
<feature type="domain" description="FAD-binding" evidence="4">
    <location>
        <begin position="5"/>
        <end position="355"/>
    </location>
</feature>
<evidence type="ECO:0000259" key="4">
    <source>
        <dbReference type="Pfam" id="PF01494"/>
    </source>
</evidence>
<keyword evidence="2" id="KW-0285">Flavoprotein</keyword>
<dbReference type="NCBIfam" id="NF004780">
    <property type="entry name" value="PRK06126.1"/>
    <property type="match status" value="1"/>
</dbReference>
<evidence type="ECO:0000313" key="6">
    <source>
        <dbReference type="Proteomes" id="UP001370100"/>
    </source>
</evidence>
<keyword evidence="5" id="KW-0503">Monooxygenase</keyword>
<proteinExistence type="predicted"/>
<dbReference type="Pfam" id="PF01494">
    <property type="entry name" value="FAD_binding_3"/>
    <property type="match status" value="1"/>
</dbReference>
<comment type="caution">
    <text evidence="5">The sequence shown here is derived from an EMBL/GenBank/DDBJ whole genome shotgun (WGS) entry which is preliminary data.</text>
</comment>
<evidence type="ECO:0000256" key="3">
    <source>
        <dbReference type="ARBA" id="ARBA00022827"/>
    </source>
</evidence>
<comment type="cofactor">
    <cofactor evidence="1">
        <name>FAD</name>
        <dbReference type="ChEBI" id="CHEBI:57692"/>
    </cofactor>
</comment>
<dbReference type="PRINTS" id="PR00420">
    <property type="entry name" value="RNGMNOXGNASE"/>
</dbReference>
<dbReference type="EMBL" id="JBBEGL010000007">
    <property type="protein sequence ID" value="MEJ2889632.1"/>
    <property type="molecule type" value="Genomic_DNA"/>
</dbReference>
<reference evidence="5 6" key="1">
    <citation type="submission" date="2024-03" db="EMBL/GenBank/DDBJ databases">
        <title>Actinomycetospora sp. OC33-EN06, a novel actinomycete isolated from wild orchid (Aerides multiflora).</title>
        <authorList>
            <person name="Suriyachadkun C."/>
        </authorList>
    </citation>
    <scope>NUCLEOTIDE SEQUENCE [LARGE SCALE GENOMIC DNA]</scope>
    <source>
        <strain evidence="5 6">OC33-EN06</strain>
    </source>
</reference>
<dbReference type="PANTHER" id="PTHR43004">
    <property type="entry name" value="TRK SYSTEM POTASSIUM UPTAKE PROTEIN"/>
    <property type="match status" value="1"/>
</dbReference>
<keyword evidence="5" id="KW-0560">Oxidoreductase</keyword>
<dbReference type="InterPro" id="IPR036188">
    <property type="entry name" value="FAD/NAD-bd_sf"/>
</dbReference>
<organism evidence="5 6">
    <name type="scientific">Actinomycetospora aeridis</name>
    <dbReference type="NCBI Taxonomy" id="3129231"/>
    <lineage>
        <taxon>Bacteria</taxon>
        <taxon>Bacillati</taxon>
        <taxon>Actinomycetota</taxon>
        <taxon>Actinomycetes</taxon>
        <taxon>Pseudonocardiales</taxon>
        <taxon>Pseudonocardiaceae</taxon>
        <taxon>Actinomycetospora</taxon>
    </lineage>
</organism>
<gene>
    <name evidence="5" type="ORF">WCD41_24435</name>
</gene>
<protein>
    <submittedName>
        <fullName evidence="5">FAD-dependent monooxygenase</fullName>
    </submittedName>
</protein>
<keyword evidence="6" id="KW-1185">Reference proteome</keyword>
<dbReference type="Gene3D" id="3.50.50.60">
    <property type="entry name" value="FAD/NAD(P)-binding domain"/>
    <property type="match status" value="1"/>
</dbReference>
<dbReference type="Proteomes" id="UP001370100">
    <property type="component" value="Unassembled WGS sequence"/>
</dbReference>
<dbReference type="Gene3D" id="3.30.9.10">
    <property type="entry name" value="D-Amino Acid Oxidase, subunit A, domain 2"/>
    <property type="match status" value="1"/>
</dbReference>
<sequence length="516" mass="55913">MLPERTQVLVAGGGPVGLATAVELGRRGIECVVVEPRTTVSRSRPRCKTVNVRTMEHLRRWGIADRLRDRAPLPVAWSQDVVFCISLAGHELSRFHGVLGLAPEEGRCAEPGQQAPQYVLEELLREVVGELAPCTLATGRRVVALEQDEDEVRVQVHDEDGTQKTITADHVVGCDGPRSVVREQIGAAYLGEHALRPNFGMVVRAPDLWRHVRHGPAVQYWTVNPDAPALMGPIDRDGTWWVIAFGVEREAGHARAREIVEAVAGVPVDAEVLSTDPWTARMQLVDRARDRRVFLAGDAAHLNPPFGGHGLNTGLGDAVDLGWKLAAVLRGWGGPELLASYEAERRPVQERVVRAAEDNMRTLSTDLLHPDLDRDDAAGERARAAAHRRIQETKAAEFHALDLVLDVVHDRSPVVAEGAGDRLPHAWVAPGHSRYDDLGPELTLLGPRGAATGAFADAARARGVDLRILDAPGPDLLLVRPDQHVAWRGTTDAAAGAPEVLGRACGAPVVHGRSRP</sequence>
<evidence type="ECO:0000313" key="5">
    <source>
        <dbReference type="EMBL" id="MEJ2889632.1"/>
    </source>
</evidence>
<dbReference type="InterPro" id="IPR002938">
    <property type="entry name" value="FAD-bd"/>
</dbReference>
<dbReference type="GO" id="GO:0004497">
    <property type="term" value="F:monooxygenase activity"/>
    <property type="evidence" value="ECO:0007669"/>
    <property type="project" value="UniProtKB-KW"/>
</dbReference>
<name>A0ABU8NB60_9PSEU</name>
<dbReference type="Gene3D" id="3.40.30.120">
    <property type="match status" value="1"/>
</dbReference>
<dbReference type="InterPro" id="IPR050641">
    <property type="entry name" value="RIFMO-like"/>
</dbReference>